<keyword evidence="1" id="KW-0812">Transmembrane</keyword>
<evidence type="ECO:0000256" key="2">
    <source>
        <dbReference type="SAM" id="SignalP"/>
    </source>
</evidence>
<comment type="caution">
    <text evidence="3">The sequence shown here is derived from an EMBL/GenBank/DDBJ whole genome shotgun (WGS) entry which is preliminary data.</text>
</comment>
<evidence type="ECO:0000313" key="3">
    <source>
        <dbReference type="EMBL" id="MBL4916517.1"/>
    </source>
</evidence>
<accession>A0A8K0Y070</accession>
<feature type="chain" id="PRO_5035451475" evidence="2">
    <location>
        <begin position="19"/>
        <end position="470"/>
    </location>
</feature>
<evidence type="ECO:0000256" key="1">
    <source>
        <dbReference type="SAM" id="Phobius"/>
    </source>
</evidence>
<organism evidence="3 4">
    <name type="scientific">Szabonella alba</name>
    <dbReference type="NCBI Taxonomy" id="2804194"/>
    <lineage>
        <taxon>Bacteria</taxon>
        <taxon>Pseudomonadati</taxon>
        <taxon>Pseudomonadota</taxon>
        <taxon>Alphaproteobacteria</taxon>
        <taxon>Rhodobacterales</taxon>
        <taxon>Paracoccaceae</taxon>
        <taxon>Szabonella</taxon>
    </lineage>
</organism>
<sequence length="470" mass="49987">MRVLAASAAILAPGAALACALAPSIILTLPTDYYLAGAGLTVAVTGLLAASLHRLPALRAVTLWDRPVLIPETVTSYLGFLFLALLVIIGHFGSSDPMHNLLALWVWTGLWVALPLAMMLFGNLWRMMNPWTGPVRIARALFGRKGGIGLTRLGHWPAVAGLFAFFWFYIVSLSPEDPQHLARLVLIYWLVIFALAVAEGEDWLQQGEFLTVYLTLIARIAPFWLEITGNRARLRAGFPGAQVLEMPPLSPSAIAFVTLALAGLSFDGLAGTFRWLALIGENPLEFTGRSAVMGVNTAGLILSWALTAGLILGALKLGAVLARGPVMAVAGGGGGLRGGGQAPDMGAMLPVMLSFLAIAAGYHAAHHLVILLTTGQYTLAALNDPLFRGDAFLGLSVYFVSMGFLADRSAMIALWNAQFALILGAHVLAVILSFRLAGPHLPARAHLPLTLLMVGYTVFGLWLLSAARGF</sequence>
<dbReference type="AlphaFoldDB" id="A0A8K0Y070"/>
<dbReference type="Proteomes" id="UP000648908">
    <property type="component" value="Unassembled WGS sequence"/>
</dbReference>
<dbReference type="RefSeq" id="WP_202687305.1">
    <property type="nucleotide sequence ID" value="NZ_JAESVN010000002.1"/>
</dbReference>
<feature type="transmembrane region" description="Helical" evidence="1">
    <location>
        <begin position="351"/>
        <end position="374"/>
    </location>
</feature>
<evidence type="ECO:0000313" key="4">
    <source>
        <dbReference type="Proteomes" id="UP000648908"/>
    </source>
</evidence>
<gene>
    <name evidence="3" type="ORF">JL811_04725</name>
</gene>
<feature type="transmembrane region" description="Helical" evidence="1">
    <location>
        <begin position="412"/>
        <end position="434"/>
    </location>
</feature>
<feature type="transmembrane region" description="Helical" evidence="1">
    <location>
        <begin position="386"/>
        <end position="406"/>
    </location>
</feature>
<name>A0A8K0Y070_9RHOB</name>
<feature type="transmembrane region" description="Helical" evidence="1">
    <location>
        <begin position="181"/>
        <end position="198"/>
    </location>
</feature>
<feature type="transmembrane region" description="Helical" evidence="1">
    <location>
        <begin position="210"/>
        <end position="229"/>
    </location>
</feature>
<keyword evidence="1" id="KW-1133">Transmembrane helix</keyword>
<keyword evidence="2" id="KW-0732">Signal</keyword>
<protein>
    <submittedName>
        <fullName evidence="3">Uncharacterized protein</fullName>
    </submittedName>
</protein>
<reference evidence="3" key="1">
    <citation type="submission" date="2021-01" db="EMBL/GenBank/DDBJ databases">
        <title>Tabrizicola alba sp. nov. a motile alkaliphilic bacterium isolated from a soda lake.</title>
        <authorList>
            <person name="Szuroczki S."/>
            <person name="Abbaszade G."/>
            <person name="Schumann P."/>
            <person name="Toth E."/>
        </authorList>
    </citation>
    <scope>NUCLEOTIDE SEQUENCE</scope>
    <source>
        <strain evidence="3">DMG-N-6</strain>
    </source>
</reference>
<feature type="transmembrane region" description="Helical" evidence="1">
    <location>
        <begin position="446"/>
        <end position="464"/>
    </location>
</feature>
<feature type="transmembrane region" description="Helical" evidence="1">
    <location>
        <begin position="249"/>
        <end position="270"/>
    </location>
</feature>
<feature type="transmembrane region" description="Helical" evidence="1">
    <location>
        <begin position="291"/>
        <end position="315"/>
    </location>
</feature>
<dbReference type="PROSITE" id="PS51257">
    <property type="entry name" value="PROKAR_LIPOPROTEIN"/>
    <property type="match status" value="1"/>
</dbReference>
<proteinExistence type="predicted"/>
<keyword evidence="4" id="KW-1185">Reference proteome</keyword>
<dbReference type="EMBL" id="JAESVN010000002">
    <property type="protein sequence ID" value="MBL4916517.1"/>
    <property type="molecule type" value="Genomic_DNA"/>
</dbReference>
<feature type="transmembrane region" description="Helical" evidence="1">
    <location>
        <begin position="146"/>
        <end position="169"/>
    </location>
</feature>
<feature type="transmembrane region" description="Helical" evidence="1">
    <location>
        <begin position="34"/>
        <end position="53"/>
    </location>
</feature>
<feature type="signal peptide" evidence="2">
    <location>
        <begin position="1"/>
        <end position="18"/>
    </location>
</feature>
<keyword evidence="1" id="KW-0472">Membrane</keyword>
<feature type="transmembrane region" description="Helical" evidence="1">
    <location>
        <begin position="74"/>
        <end position="92"/>
    </location>
</feature>
<feature type="transmembrane region" description="Helical" evidence="1">
    <location>
        <begin position="104"/>
        <end position="125"/>
    </location>
</feature>